<accession>A0A1C3P3M7</accession>
<dbReference type="Proteomes" id="UP000199013">
    <property type="component" value="Unassembled WGS sequence"/>
</dbReference>
<proteinExistence type="predicted"/>
<organism evidence="1 2">
    <name type="scientific">Candidatus Protofrankia californiensis</name>
    <dbReference type="NCBI Taxonomy" id="1839754"/>
    <lineage>
        <taxon>Bacteria</taxon>
        <taxon>Bacillati</taxon>
        <taxon>Actinomycetota</taxon>
        <taxon>Actinomycetes</taxon>
        <taxon>Frankiales</taxon>
        <taxon>Frankiaceae</taxon>
        <taxon>Protofrankia</taxon>
    </lineage>
</organism>
<reference evidence="2" key="1">
    <citation type="submission" date="2016-02" db="EMBL/GenBank/DDBJ databases">
        <authorList>
            <person name="Wibberg D."/>
        </authorList>
    </citation>
    <scope>NUCLEOTIDE SEQUENCE [LARGE SCALE GENOMIC DNA]</scope>
</reference>
<dbReference type="EMBL" id="FLUV01001746">
    <property type="protein sequence ID" value="SBW24434.1"/>
    <property type="molecule type" value="Genomic_DNA"/>
</dbReference>
<protein>
    <submittedName>
        <fullName evidence="1">Uncharacterized protein</fullName>
    </submittedName>
</protein>
<name>A0A1C3P3M7_9ACTN</name>
<evidence type="ECO:0000313" key="2">
    <source>
        <dbReference type="Proteomes" id="UP000199013"/>
    </source>
</evidence>
<keyword evidence="2" id="KW-1185">Reference proteome</keyword>
<gene>
    <name evidence="1" type="ORF">FDG2_4153</name>
</gene>
<dbReference type="AlphaFoldDB" id="A0A1C3P3M7"/>
<evidence type="ECO:0000313" key="1">
    <source>
        <dbReference type="EMBL" id="SBW24434.1"/>
    </source>
</evidence>
<sequence length="89" mass="9334">MVVRPTVTDTDGFGKELLAVSPDLLGSMVKMFAEALMGADVDGICNAEYGEYLRNGSIAGMATGCGNGTSARARSSWPSRSCARARISR</sequence>